<feature type="binding site" evidence="7">
    <location>
        <position position="116"/>
    </location>
    <ligand>
        <name>chlorophyll a</name>
        <dbReference type="ChEBI" id="CHEBI:58416"/>
        <label>1</label>
    </ligand>
</feature>
<feature type="binding site" evidence="7">
    <location>
        <position position="229"/>
    </location>
    <ligand>
        <name>chlorophyll a</name>
        <dbReference type="ChEBI" id="CHEBI:58416"/>
        <label>1</label>
    </ligand>
</feature>
<feature type="binding site" evidence="7">
    <location>
        <position position="92"/>
    </location>
    <ligand>
        <name>chlorophyll a</name>
        <dbReference type="ChEBI" id="CHEBI:58416"/>
        <label>1</label>
    </ligand>
</feature>
<keyword evidence="4" id="KW-0150">Chloroplast</keyword>
<dbReference type="PANTHER" id="PTHR21649">
    <property type="entry name" value="CHLOROPHYLL A/B BINDING PROTEIN"/>
    <property type="match status" value="1"/>
</dbReference>
<keyword evidence="5" id="KW-0602">Photosynthesis</keyword>
<dbReference type="SUPFAM" id="SSF103511">
    <property type="entry name" value="Chlorophyll a-b binding protein"/>
    <property type="match status" value="1"/>
</dbReference>
<reference evidence="8" key="1">
    <citation type="submission" date="2021-11" db="EMBL/GenBank/DDBJ databases">
        <authorList>
            <consortium name="Genoscope - CEA"/>
            <person name="William W."/>
        </authorList>
    </citation>
    <scope>NUCLEOTIDE SEQUENCE</scope>
</reference>
<dbReference type="InterPro" id="IPR001344">
    <property type="entry name" value="Chloro_AB-bd_pln"/>
</dbReference>
<dbReference type="GO" id="GO:0009507">
    <property type="term" value="C:chloroplast"/>
    <property type="evidence" value="ECO:0007669"/>
    <property type="project" value="UniProtKB-SubCell"/>
</dbReference>
<dbReference type="Proteomes" id="UP000789595">
    <property type="component" value="Unassembled WGS sequence"/>
</dbReference>
<evidence type="ECO:0000256" key="3">
    <source>
        <dbReference type="ARBA" id="ARBA00005933"/>
    </source>
</evidence>
<evidence type="ECO:0000256" key="5">
    <source>
        <dbReference type="ARBA" id="ARBA00022531"/>
    </source>
</evidence>
<comment type="function">
    <text evidence="1">The light-harvesting complex (LHC) functions as a light receptor, it captures and delivers excitation energy to photosystems with which it is closely associated. Energy is transferred from the carotenoid and chlorophyll C (or B) to chlorophyll A and the photosynthetic reaction centers where it is used to synthesize ATP and reducing power.</text>
</comment>
<sequence length="255" mass="27094">MKLAVALLLAPAAAYVPLRASMQRASTLVRADEEPEAMDLDLGEMFELFDEADPEGVAEREAAKKAEEEAAAKEAAKLAMMVEGASAPFGFWDPAGLSKLGTPATQAWFKAAELKHSRVAMAATVGWIVNEAGIVFDGNIATGVPFSSLGKGVQAWENVPDAGKLQIILAAGAIEFASEAKQPHYMRGGRPGQTAGPFGLRLWDPLNYNGGMDEETKRTKRQMEVNNGRLAMIGAASFVAASYIPDSVPALPSTW</sequence>
<evidence type="ECO:0000256" key="6">
    <source>
        <dbReference type="ARBA" id="ARBA00022640"/>
    </source>
</evidence>
<evidence type="ECO:0000313" key="8">
    <source>
        <dbReference type="EMBL" id="CAH0368307.1"/>
    </source>
</evidence>
<comment type="caution">
    <text evidence="8">The sequence shown here is derived from an EMBL/GenBank/DDBJ whole genome shotgun (WGS) entry which is preliminary data.</text>
</comment>
<dbReference type="Gene3D" id="1.10.3460.10">
    <property type="entry name" value="Chlorophyll a/b binding protein domain"/>
    <property type="match status" value="1"/>
</dbReference>
<feature type="binding site" evidence="7">
    <location>
        <position position="224"/>
    </location>
    <ligand>
        <name>chlorophyll a</name>
        <dbReference type="ChEBI" id="CHEBI:58416"/>
        <label>1</label>
    </ligand>
</feature>
<evidence type="ECO:0000256" key="7">
    <source>
        <dbReference type="PIRSR" id="PIRSR601344-1"/>
    </source>
</evidence>
<dbReference type="EMBL" id="CAKKNE010000002">
    <property type="protein sequence ID" value="CAH0368307.1"/>
    <property type="molecule type" value="Genomic_DNA"/>
</dbReference>
<dbReference type="AlphaFoldDB" id="A0A8J2SJL4"/>
<evidence type="ECO:0000256" key="4">
    <source>
        <dbReference type="ARBA" id="ARBA00022528"/>
    </source>
</evidence>
<proteinExistence type="inferred from homology"/>
<evidence type="ECO:0000313" key="9">
    <source>
        <dbReference type="Proteomes" id="UP000789595"/>
    </source>
</evidence>
<dbReference type="GO" id="GO:0016020">
    <property type="term" value="C:membrane"/>
    <property type="evidence" value="ECO:0007669"/>
    <property type="project" value="InterPro"/>
</dbReference>
<gene>
    <name evidence="8" type="ORF">PECAL_2P13680</name>
</gene>
<dbReference type="GO" id="GO:0009765">
    <property type="term" value="P:photosynthesis, light harvesting"/>
    <property type="evidence" value="ECO:0007669"/>
    <property type="project" value="InterPro"/>
</dbReference>
<evidence type="ECO:0000256" key="1">
    <source>
        <dbReference type="ARBA" id="ARBA00004022"/>
    </source>
</evidence>
<feature type="binding site" evidence="7">
    <location>
        <position position="113"/>
    </location>
    <ligand>
        <name>chlorophyll a</name>
        <dbReference type="ChEBI" id="CHEBI:58416"/>
        <label>1</label>
    </ligand>
</feature>
<comment type="similarity">
    <text evidence="3">Belongs to the fucoxanthin chlorophyll protein family.</text>
</comment>
<dbReference type="InterPro" id="IPR022796">
    <property type="entry name" value="Chloroa_b-bind"/>
</dbReference>
<feature type="binding site" description="axial binding residue" evidence="7">
    <location>
        <position position="118"/>
    </location>
    <ligand>
        <name>chlorophyll b</name>
        <dbReference type="ChEBI" id="CHEBI:61721"/>
        <label>1</label>
    </ligand>
    <ligandPart>
        <name>Mg</name>
        <dbReference type="ChEBI" id="CHEBI:25107"/>
    </ligandPart>
</feature>
<keyword evidence="7" id="KW-0148">Chlorophyll</keyword>
<keyword evidence="9" id="KW-1185">Reference proteome</keyword>
<keyword evidence="7" id="KW-0157">Chromophore</keyword>
<protein>
    <submittedName>
        <fullName evidence="8">Uncharacterized protein</fullName>
    </submittedName>
</protein>
<feature type="binding site" evidence="7">
    <location>
        <position position="98"/>
    </location>
    <ligand>
        <name>chlorophyll a</name>
        <dbReference type="ChEBI" id="CHEBI:58416"/>
        <label>1</label>
    </ligand>
</feature>
<name>A0A8J2SJL4_9STRA</name>
<evidence type="ECO:0000256" key="2">
    <source>
        <dbReference type="ARBA" id="ARBA00004229"/>
    </source>
</evidence>
<dbReference type="Pfam" id="PF00504">
    <property type="entry name" value="Chloroa_b-bind"/>
    <property type="match status" value="1"/>
</dbReference>
<dbReference type="GO" id="GO:0016168">
    <property type="term" value="F:chlorophyll binding"/>
    <property type="evidence" value="ECO:0007669"/>
    <property type="project" value="UniProtKB-KW"/>
</dbReference>
<feature type="binding site" evidence="7">
    <location>
        <position position="227"/>
    </location>
    <ligand>
        <name>chlorophyll a</name>
        <dbReference type="ChEBI" id="CHEBI:58416"/>
        <label>1</label>
    </ligand>
</feature>
<comment type="subcellular location">
    <subcellularLocation>
        <location evidence="2">Plastid</location>
        <location evidence="2">Chloroplast</location>
    </subcellularLocation>
</comment>
<dbReference type="OrthoDB" id="423598at2759"/>
<accession>A0A8J2SJL4</accession>
<organism evidence="8 9">
    <name type="scientific">Pelagomonas calceolata</name>
    <dbReference type="NCBI Taxonomy" id="35677"/>
    <lineage>
        <taxon>Eukaryota</taxon>
        <taxon>Sar</taxon>
        <taxon>Stramenopiles</taxon>
        <taxon>Ochrophyta</taxon>
        <taxon>Pelagophyceae</taxon>
        <taxon>Pelagomonadales</taxon>
        <taxon>Pelagomonadaceae</taxon>
        <taxon>Pelagomonas</taxon>
    </lineage>
</organism>
<keyword evidence="6" id="KW-0934">Plastid</keyword>